<feature type="domain" description="Kinesin motor" evidence="3">
    <location>
        <begin position="26"/>
        <end position="115"/>
    </location>
</feature>
<dbReference type="Pfam" id="PF00225">
    <property type="entry name" value="Kinesin"/>
    <property type="match status" value="1"/>
</dbReference>
<evidence type="ECO:0000256" key="2">
    <source>
        <dbReference type="PROSITE-ProRule" id="PRU00283"/>
    </source>
</evidence>
<dbReference type="InterPro" id="IPR001752">
    <property type="entry name" value="Kinesin_motor_dom"/>
</dbReference>
<evidence type="ECO:0000259" key="3">
    <source>
        <dbReference type="PROSITE" id="PS50067"/>
    </source>
</evidence>
<keyword evidence="1" id="KW-0505">Motor protein</keyword>
<comment type="caution">
    <text evidence="2">Lacks conserved residue(s) required for the propagation of feature annotation.</text>
</comment>
<dbReference type="InterPro" id="IPR027640">
    <property type="entry name" value="Kinesin-like_fam"/>
</dbReference>
<dbReference type="GO" id="GO:0007018">
    <property type="term" value="P:microtubule-based movement"/>
    <property type="evidence" value="ECO:0007669"/>
    <property type="project" value="InterPro"/>
</dbReference>
<dbReference type="GO" id="GO:0008017">
    <property type="term" value="F:microtubule binding"/>
    <property type="evidence" value="ECO:0007669"/>
    <property type="project" value="InterPro"/>
</dbReference>
<dbReference type="InterPro" id="IPR036961">
    <property type="entry name" value="Kinesin_motor_dom_sf"/>
</dbReference>
<dbReference type="EMBL" id="JACGWJ010000023">
    <property type="protein sequence ID" value="KAL0325799.1"/>
    <property type="molecule type" value="Genomic_DNA"/>
</dbReference>
<evidence type="ECO:0000313" key="4">
    <source>
        <dbReference type="EMBL" id="KAL0325799.1"/>
    </source>
</evidence>
<dbReference type="PROSITE" id="PS50067">
    <property type="entry name" value="KINESIN_MOTOR_2"/>
    <property type="match status" value="1"/>
</dbReference>
<organism evidence="4">
    <name type="scientific">Sesamum radiatum</name>
    <name type="common">Black benniseed</name>
    <dbReference type="NCBI Taxonomy" id="300843"/>
    <lineage>
        <taxon>Eukaryota</taxon>
        <taxon>Viridiplantae</taxon>
        <taxon>Streptophyta</taxon>
        <taxon>Embryophyta</taxon>
        <taxon>Tracheophyta</taxon>
        <taxon>Spermatophyta</taxon>
        <taxon>Magnoliopsida</taxon>
        <taxon>eudicotyledons</taxon>
        <taxon>Gunneridae</taxon>
        <taxon>Pentapetalae</taxon>
        <taxon>asterids</taxon>
        <taxon>lamiids</taxon>
        <taxon>Lamiales</taxon>
        <taxon>Pedaliaceae</taxon>
        <taxon>Sesamum</taxon>
    </lineage>
</organism>
<comment type="caution">
    <text evidence="4">The sequence shown here is derived from an EMBL/GenBank/DDBJ whole genome shotgun (WGS) entry which is preliminary data.</text>
</comment>
<dbReference type="InterPro" id="IPR027417">
    <property type="entry name" value="P-loop_NTPase"/>
</dbReference>
<comment type="similarity">
    <text evidence="2">Belongs to the TRAFAC class myosin-kinesin ATPase superfamily. Kinesin family.</text>
</comment>
<dbReference type="GO" id="GO:0005524">
    <property type="term" value="F:ATP binding"/>
    <property type="evidence" value="ECO:0007669"/>
    <property type="project" value="InterPro"/>
</dbReference>
<sequence length="115" mass="12763">MGGSIIGFGEDLVDWDGQDSSAQEEKIFVAVRVRPLNERELGKNDVSDWECINSTTIVFKNSLAERSLLPTAHTFDRVFGTEAPTRQVYEEAAKKIALSVLSGMNCEHLPLKYSS</sequence>
<dbReference type="PANTHER" id="PTHR47968:SF54">
    <property type="entry name" value="KINESIN-LIKE PROTEIN NACK2"/>
    <property type="match status" value="1"/>
</dbReference>
<protein>
    <submittedName>
        <fullName evidence="4">Kinesin-like protein KIN-7G</fullName>
    </submittedName>
</protein>
<accession>A0AAW2M2W7</accession>
<dbReference type="AlphaFoldDB" id="A0AAW2M2W7"/>
<dbReference type="Gene3D" id="3.40.850.10">
    <property type="entry name" value="Kinesin motor domain"/>
    <property type="match status" value="1"/>
</dbReference>
<name>A0AAW2M2W7_SESRA</name>
<proteinExistence type="inferred from homology"/>
<reference evidence="4" key="2">
    <citation type="journal article" date="2024" name="Plant">
        <title>Genomic evolution and insights into agronomic trait innovations of Sesamum species.</title>
        <authorList>
            <person name="Miao H."/>
            <person name="Wang L."/>
            <person name="Qu L."/>
            <person name="Liu H."/>
            <person name="Sun Y."/>
            <person name="Le M."/>
            <person name="Wang Q."/>
            <person name="Wei S."/>
            <person name="Zheng Y."/>
            <person name="Lin W."/>
            <person name="Duan Y."/>
            <person name="Cao H."/>
            <person name="Xiong S."/>
            <person name="Wang X."/>
            <person name="Wei L."/>
            <person name="Li C."/>
            <person name="Ma Q."/>
            <person name="Ju M."/>
            <person name="Zhao R."/>
            <person name="Li G."/>
            <person name="Mu C."/>
            <person name="Tian Q."/>
            <person name="Mei H."/>
            <person name="Zhang T."/>
            <person name="Gao T."/>
            <person name="Zhang H."/>
        </authorList>
    </citation>
    <scope>NUCLEOTIDE SEQUENCE</scope>
    <source>
        <strain evidence="4">G02</strain>
    </source>
</reference>
<reference evidence="4" key="1">
    <citation type="submission" date="2020-06" db="EMBL/GenBank/DDBJ databases">
        <authorList>
            <person name="Li T."/>
            <person name="Hu X."/>
            <person name="Zhang T."/>
            <person name="Song X."/>
            <person name="Zhang H."/>
            <person name="Dai N."/>
            <person name="Sheng W."/>
            <person name="Hou X."/>
            <person name="Wei L."/>
        </authorList>
    </citation>
    <scope>NUCLEOTIDE SEQUENCE</scope>
    <source>
        <strain evidence="4">G02</strain>
        <tissue evidence="4">Leaf</tissue>
    </source>
</reference>
<dbReference type="PANTHER" id="PTHR47968">
    <property type="entry name" value="CENTROMERE PROTEIN E"/>
    <property type="match status" value="1"/>
</dbReference>
<dbReference type="GO" id="GO:0003777">
    <property type="term" value="F:microtubule motor activity"/>
    <property type="evidence" value="ECO:0007669"/>
    <property type="project" value="InterPro"/>
</dbReference>
<evidence type="ECO:0000256" key="1">
    <source>
        <dbReference type="ARBA" id="ARBA00023175"/>
    </source>
</evidence>
<dbReference type="SUPFAM" id="SSF52540">
    <property type="entry name" value="P-loop containing nucleoside triphosphate hydrolases"/>
    <property type="match status" value="1"/>
</dbReference>
<gene>
    <name evidence="4" type="ORF">Sradi_5149200</name>
</gene>